<dbReference type="STRING" id="576137.A0A1L7X4V5"/>
<keyword evidence="2" id="KW-0732">Signal</keyword>
<dbReference type="InterPro" id="IPR059095">
    <property type="entry name" value="Znf_C2H2_17_2nd"/>
</dbReference>
<dbReference type="InterPro" id="IPR036236">
    <property type="entry name" value="Znf_C2H2_sf"/>
</dbReference>
<dbReference type="SUPFAM" id="SSF57667">
    <property type="entry name" value="beta-beta-alpha zinc fingers"/>
    <property type="match status" value="1"/>
</dbReference>
<feature type="domain" description="C2H2-type" evidence="3">
    <location>
        <begin position="152"/>
        <end position="178"/>
    </location>
</feature>
<gene>
    <name evidence="4" type="ORF">PAC_09948</name>
</gene>
<dbReference type="AlphaFoldDB" id="A0A1L7X4V5"/>
<dbReference type="InterPro" id="IPR051061">
    <property type="entry name" value="Zinc_finger_trans_reg"/>
</dbReference>
<feature type="domain" description="C2H2-type" evidence="3">
    <location>
        <begin position="183"/>
        <end position="211"/>
    </location>
</feature>
<evidence type="ECO:0000256" key="2">
    <source>
        <dbReference type="SAM" id="SignalP"/>
    </source>
</evidence>
<dbReference type="GO" id="GO:0006357">
    <property type="term" value="P:regulation of transcription by RNA polymerase II"/>
    <property type="evidence" value="ECO:0007669"/>
    <property type="project" value="TreeGrafter"/>
</dbReference>
<dbReference type="OrthoDB" id="5305647at2759"/>
<dbReference type="PANTHER" id="PTHR46179">
    <property type="entry name" value="ZINC FINGER PROTEIN"/>
    <property type="match status" value="1"/>
</dbReference>
<dbReference type="Proteomes" id="UP000184330">
    <property type="component" value="Unassembled WGS sequence"/>
</dbReference>
<dbReference type="InterPro" id="IPR059009">
    <property type="entry name" value="Znf_C2H2_17_1st"/>
</dbReference>
<dbReference type="PANTHER" id="PTHR46179:SF24">
    <property type="entry name" value="C2H2-TYPE DOMAIN-CONTAINING PROTEIN"/>
    <property type="match status" value="1"/>
</dbReference>
<protein>
    <recommendedName>
        <fullName evidence="3">C2H2-type domain-containing protein</fullName>
    </recommendedName>
</protein>
<dbReference type="InterPro" id="IPR013087">
    <property type="entry name" value="Znf_C2H2_type"/>
</dbReference>
<evidence type="ECO:0000313" key="5">
    <source>
        <dbReference type="Proteomes" id="UP000184330"/>
    </source>
</evidence>
<reference evidence="4 5" key="1">
    <citation type="submission" date="2016-03" db="EMBL/GenBank/DDBJ databases">
        <authorList>
            <person name="Ploux O."/>
        </authorList>
    </citation>
    <scope>NUCLEOTIDE SEQUENCE [LARGE SCALE GENOMIC DNA]</scope>
    <source>
        <strain evidence="4 5">UAMH 11012</strain>
    </source>
</reference>
<feature type="chain" id="PRO_5012837876" description="C2H2-type domain-containing protein" evidence="2">
    <location>
        <begin position="19"/>
        <end position="305"/>
    </location>
</feature>
<evidence type="ECO:0000259" key="3">
    <source>
        <dbReference type="SMART" id="SM00355"/>
    </source>
</evidence>
<feature type="signal peptide" evidence="2">
    <location>
        <begin position="1"/>
        <end position="18"/>
    </location>
</feature>
<organism evidence="4 5">
    <name type="scientific">Phialocephala subalpina</name>
    <dbReference type="NCBI Taxonomy" id="576137"/>
    <lineage>
        <taxon>Eukaryota</taxon>
        <taxon>Fungi</taxon>
        <taxon>Dikarya</taxon>
        <taxon>Ascomycota</taxon>
        <taxon>Pezizomycotina</taxon>
        <taxon>Leotiomycetes</taxon>
        <taxon>Helotiales</taxon>
        <taxon>Mollisiaceae</taxon>
        <taxon>Phialocephala</taxon>
        <taxon>Phialocephala fortinii species complex</taxon>
    </lineage>
</organism>
<dbReference type="Gene3D" id="3.30.160.60">
    <property type="entry name" value="Classic Zinc Finger"/>
    <property type="match status" value="2"/>
</dbReference>
<evidence type="ECO:0000256" key="1">
    <source>
        <dbReference type="SAM" id="MobiDB-lite"/>
    </source>
</evidence>
<dbReference type="GO" id="GO:0005634">
    <property type="term" value="C:nucleus"/>
    <property type="evidence" value="ECO:0007669"/>
    <property type="project" value="TreeGrafter"/>
</dbReference>
<keyword evidence="5" id="KW-1185">Reference proteome</keyword>
<name>A0A1L7X4V5_9HELO</name>
<dbReference type="EMBL" id="FJOG01000015">
    <property type="protein sequence ID" value="CZR60053.1"/>
    <property type="molecule type" value="Genomic_DNA"/>
</dbReference>
<accession>A0A1L7X4V5</accession>
<dbReference type="SMART" id="SM00355">
    <property type="entry name" value="ZnF_C2H2"/>
    <property type="match status" value="3"/>
</dbReference>
<evidence type="ECO:0000313" key="4">
    <source>
        <dbReference type="EMBL" id="CZR60053.1"/>
    </source>
</evidence>
<dbReference type="Pfam" id="PF26177">
    <property type="entry name" value="zf_C2H2_17_1st"/>
    <property type="match status" value="1"/>
</dbReference>
<sequence length="305" mass="33858">MILAWMLPEPWIISLLLAEQVPTWYRPQLPPSQCAFESPTFDWQANASHFDPVLGEPNCLTQEPHAKLVGFSWFQDSEVACAPGPLTFEPVLERATGDQPYTSLPKADAADPKHDRYGEGQQCSYSKCPDSGRVFKQSSAFIKHMDKHLRPYKCTVQTCKVNSFATPGDLKRHEREVHAAPTYICPITSCKRHRRGFSRKDNLVQHIRRTHDQGGEAMNTPSPSPPALSFATTFGTGGMATNQDNGTSSVSINENSASQVEVSTSIPSNKTSLTSKLQELEMEKEKAIAKFDGDIDALKRVLSFM</sequence>
<proteinExistence type="predicted"/>
<feature type="domain" description="C2H2-type" evidence="3">
    <location>
        <begin position="121"/>
        <end position="148"/>
    </location>
</feature>
<feature type="region of interest" description="Disordered" evidence="1">
    <location>
        <begin position="97"/>
        <end position="116"/>
    </location>
</feature>
<dbReference type="Pfam" id="PF26176">
    <property type="entry name" value="zf_C2H2_17_2"/>
    <property type="match status" value="1"/>
</dbReference>